<dbReference type="PROSITE" id="PS50013">
    <property type="entry name" value="CHROMO_2"/>
    <property type="match status" value="1"/>
</dbReference>
<accession>A0A8S2P5B1</accession>
<dbReference type="Pfam" id="PF00385">
    <property type="entry name" value="Chromo"/>
    <property type="match status" value="1"/>
</dbReference>
<dbReference type="InterPro" id="IPR023780">
    <property type="entry name" value="Chromo_domain"/>
</dbReference>
<dbReference type="Proteomes" id="UP000677228">
    <property type="component" value="Unassembled WGS sequence"/>
</dbReference>
<evidence type="ECO:0000256" key="1">
    <source>
        <dbReference type="ARBA" id="ARBA00004123"/>
    </source>
</evidence>
<dbReference type="InterPro" id="IPR023779">
    <property type="entry name" value="Chromodomain_CS"/>
</dbReference>
<organism evidence="5 6">
    <name type="scientific">Didymodactylos carnosus</name>
    <dbReference type="NCBI Taxonomy" id="1234261"/>
    <lineage>
        <taxon>Eukaryota</taxon>
        <taxon>Metazoa</taxon>
        <taxon>Spiralia</taxon>
        <taxon>Gnathifera</taxon>
        <taxon>Rotifera</taxon>
        <taxon>Eurotatoria</taxon>
        <taxon>Bdelloidea</taxon>
        <taxon>Philodinida</taxon>
        <taxon>Philodinidae</taxon>
        <taxon>Didymodactylos</taxon>
    </lineage>
</organism>
<gene>
    <name evidence="4" type="ORF">OVA965_LOCUS24786</name>
    <name evidence="5" type="ORF">TMI583_LOCUS25508</name>
</gene>
<dbReference type="EMBL" id="CAJNOK010015091">
    <property type="protein sequence ID" value="CAF1218231.1"/>
    <property type="molecule type" value="Genomic_DNA"/>
</dbReference>
<dbReference type="GO" id="GO:0000792">
    <property type="term" value="C:heterochromatin"/>
    <property type="evidence" value="ECO:0007669"/>
    <property type="project" value="UniProtKB-ARBA"/>
</dbReference>
<evidence type="ECO:0000313" key="4">
    <source>
        <dbReference type="EMBL" id="CAF1218231.1"/>
    </source>
</evidence>
<dbReference type="GO" id="GO:0005634">
    <property type="term" value="C:nucleus"/>
    <property type="evidence" value="ECO:0007669"/>
    <property type="project" value="UniProtKB-SubCell"/>
</dbReference>
<name>A0A8S2P5B1_9BILA</name>
<dbReference type="InterPro" id="IPR051219">
    <property type="entry name" value="Heterochromatin_chromo-domain"/>
</dbReference>
<comment type="caution">
    <text evidence="5">The sequence shown here is derived from an EMBL/GenBank/DDBJ whole genome shotgun (WGS) entry which is preliminary data.</text>
</comment>
<proteinExistence type="predicted"/>
<keyword evidence="2" id="KW-0539">Nucleus</keyword>
<sequence>MSNCEHIVEKVIDKRFVDNQLEYLLKWKGWSSAYNSWEPVQNLDCENLIQKYEQKQHKRQNSELKMTTTIGIHNTSFIAEDDVVIAPISSNTDYYNENKRHLSKQKALPKLKVKKYNLFNGENRLEKIISLRKVDDKSNNLEFQCKLRGLKQPTWVSNKILNELYPTDVIHFYQKLLKFDDKNKSE</sequence>
<dbReference type="PROSITE" id="PS00598">
    <property type="entry name" value="CHROMO_1"/>
    <property type="match status" value="1"/>
</dbReference>
<dbReference type="Proteomes" id="UP000682733">
    <property type="component" value="Unassembled WGS sequence"/>
</dbReference>
<evidence type="ECO:0000256" key="2">
    <source>
        <dbReference type="ARBA" id="ARBA00023242"/>
    </source>
</evidence>
<evidence type="ECO:0000313" key="5">
    <source>
        <dbReference type="EMBL" id="CAF4026476.1"/>
    </source>
</evidence>
<dbReference type="InterPro" id="IPR000953">
    <property type="entry name" value="Chromo/chromo_shadow_dom"/>
</dbReference>
<dbReference type="Pfam" id="PF01393">
    <property type="entry name" value="Chromo_shadow"/>
    <property type="match status" value="1"/>
</dbReference>
<evidence type="ECO:0000259" key="3">
    <source>
        <dbReference type="PROSITE" id="PS50013"/>
    </source>
</evidence>
<evidence type="ECO:0000313" key="6">
    <source>
        <dbReference type="Proteomes" id="UP000682733"/>
    </source>
</evidence>
<dbReference type="InterPro" id="IPR008251">
    <property type="entry name" value="Chromo_shadow_dom"/>
</dbReference>
<protein>
    <recommendedName>
        <fullName evidence="3">Chromo domain-containing protein</fullName>
    </recommendedName>
</protein>
<dbReference type="PANTHER" id="PTHR22812">
    <property type="entry name" value="CHROMOBOX PROTEIN"/>
    <property type="match status" value="1"/>
</dbReference>
<dbReference type="AlphaFoldDB" id="A0A8S2P5B1"/>
<dbReference type="SUPFAM" id="SSF54160">
    <property type="entry name" value="Chromo domain-like"/>
    <property type="match status" value="2"/>
</dbReference>
<dbReference type="EMBL" id="CAJOBA010036627">
    <property type="protein sequence ID" value="CAF4026476.1"/>
    <property type="molecule type" value="Genomic_DNA"/>
</dbReference>
<dbReference type="SMART" id="SM00298">
    <property type="entry name" value="CHROMO"/>
    <property type="match status" value="2"/>
</dbReference>
<reference evidence="5" key="1">
    <citation type="submission" date="2021-02" db="EMBL/GenBank/DDBJ databases">
        <authorList>
            <person name="Nowell W R."/>
        </authorList>
    </citation>
    <scope>NUCLEOTIDE SEQUENCE</scope>
</reference>
<dbReference type="InterPro" id="IPR016197">
    <property type="entry name" value="Chromo-like_dom_sf"/>
</dbReference>
<feature type="domain" description="Chromo" evidence="3">
    <location>
        <begin position="6"/>
        <end position="64"/>
    </location>
</feature>
<dbReference type="Gene3D" id="2.40.50.40">
    <property type="match status" value="2"/>
</dbReference>
<comment type="subcellular location">
    <subcellularLocation>
        <location evidence="1">Nucleus</location>
    </subcellularLocation>
</comment>